<reference evidence="3 4" key="1">
    <citation type="submission" date="2019-02" db="EMBL/GenBank/DDBJ databases">
        <title>Genome sequencing of the rare red list fungi Phlebia centrifuga.</title>
        <authorList>
            <person name="Buettner E."/>
            <person name="Kellner H."/>
        </authorList>
    </citation>
    <scope>NUCLEOTIDE SEQUENCE [LARGE SCALE GENOMIC DNA]</scope>
    <source>
        <strain evidence="3 4">DSM 108282</strain>
    </source>
</reference>
<dbReference type="Proteomes" id="UP000309038">
    <property type="component" value="Unassembled WGS sequence"/>
</dbReference>
<evidence type="ECO:0000256" key="2">
    <source>
        <dbReference type="SAM" id="Phobius"/>
    </source>
</evidence>
<keyword evidence="2" id="KW-0812">Transmembrane</keyword>
<comment type="caution">
    <text evidence="3">The sequence shown here is derived from an EMBL/GenBank/DDBJ whole genome shotgun (WGS) entry which is preliminary data.</text>
</comment>
<dbReference type="AlphaFoldDB" id="A0A4S4KSJ3"/>
<feature type="compositionally biased region" description="Basic and acidic residues" evidence="1">
    <location>
        <begin position="154"/>
        <end position="170"/>
    </location>
</feature>
<feature type="region of interest" description="Disordered" evidence="1">
    <location>
        <begin position="54"/>
        <end position="170"/>
    </location>
</feature>
<feature type="transmembrane region" description="Helical" evidence="2">
    <location>
        <begin position="22"/>
        <end position="40"/>
    </location>
</feature>
<evidence type="ECO:0000256" key="1">
    <source>
        <dbReference type="SAM" id="MobiDB-lite"/>
    </source>
</evidence>
<evidence type="ECO:0000313" key="4">
    <source>
        <dbReference type="Proteomes" id="UP000309038"/>
    </source>
</evidence>
<name>A0A4S4KSJ3_9APHY</name>
<accession>A0A4S4KSJ3</accession>
<feature type="region of interest" description="Disordered" evidence="1">
    <location>
        <begin position="1"/>
        <end position="22"/>
    </location>
</feature>
<feature type="compositionally biased region" description="Low complexity" evidence="1">
    <location>
        <begin position="75"/>
        <end position="94"/>
    </location>
</feature>
<keyword evidence="2" id="KW-1133">Transmembrane helix</keyword>
<protein>
    <submittedName>
        <fullName evidence="3">Uncharacterized protein</fullName>
    </submittedName>
</protein>
<keyword evidence="4" id="KW-1185">Reference proteome</keyword>
<proteinExistence type="predicted"/>
<keyword evidence="2" id="KW-0472">Membrane</keyword>
<evidence type="ECO:0000313" key="3">
    <source>
        <dbReference type="EMBL" id="THH00968.1"/>
    </source>
</evidence>
<sequence>MGAGTTAKPLSKAAAAGGNPRTMGIGMGIVAGGLALFYYAQYGFHKRDDQTWIVRHGQQPGNEAGAPMPGSRLLSSPQKSEPGPGKPKSLPLPGNADNRGSEGAQGSLMSFVAGKGTNPDPSVPENPQNMQEPAAQRRNDSGSQYTKAGGYADSYKKRPEDPSAPKEGRA</sequence>
<gene>
    <name evidence="3" type="ORF">EW026_g1633</name>
</gene>
<organism evidence="3 4">
    <name type="scientific">Hermanssonia centrifuga</name>
    <dbReference type="NCBI Taxonomy" id="98765"/>
    <lineage>
        <taxon>Eukaryota</taxon>
        <taxon>Fungi</taxon>
        <taxon>Dikarya</taxon>
        <taxon>Basidiomycota</taxon>
        <taxon>Agaricomycotina</taxon>
        <taxon>Agaricomycetes</taxon>
        <taxon>Polyporales</taxon>
        <taxon>Meruliaceae</taxon>
        <taxon>Hermanssonia</taxon>
    </lineage>
</organism>
<dbReference type="EMBL" id="SGPJ01000035">
    <property type="protein sequence ID" value="THH00968.1"/>
    <property type="molecule type" value="Genomic_DNA"/>
</dbReference>